<keyword evidence="3" id="KW-1185">Reference proteome</keyword>
<comment type="similarity">
    <text evidence="1">Belongs to the polypeptide deformylase family.</text>
</comment>
<dbReference type="OrthoDB" id="9784988at2"/>
<dbReference type="GO" id="GO:0042586">
    <property type="term" value="F:peptide deformylase activity"/>
    <property type="evidence" value="ECO:0007669"/>
    <property type="project" value="InterPro"/>
</dbReference>
<organism evidence="2 3">
    <name type="scientific">Massilimicrobiota timonensis</name>
    <dbReference type="NCBI Taxonomy" id="1776392"/>
    <lineage>
        <taxon>Bacteria</taxon>
        <taxon>Bacillati</taxon>
        <taxon>Bacillota</taxon>
        <taxon>Erysipelotrichia</taxon>
        <taxon>Erysipelotrichales</taxon>
        <taxon>Erysipelotrichaceae</taxon>
        <taxon>Massilimicrobiota</taxon>
    </lineage>
</organism>
<evidence type="ECO:0000256" key="1">
    <source>
        <dbReference type="ARBA" id="ARBA00010759"/>
    </source>
</evidence>
<dbReference type="RefSeq" id="WP_087358749.1">
    <property type="nucleotide sequence ID" value="NZ_NFLJ01000028.1"/>
</dbReference>
<dbReference type="NCBIfam" id="NF006670">
    <property type="entry name" value="PRK09218.1"/>
    <property type="match status" value="1"/>
</dbReference>
<dbReference type="Gene3D" id="3.90.45.10">
    <property type="entry name" value="Peptide deformylase"/>
    <property type="match status" value="1"/>
</dbReference>
<dbReference type="InterPro" id="IPR023635">
    <property type="entry name" value="Peptide_deformylase"/>
</dbReference>
<dbReference type="PRINTS" id="PR01576">
    <property type="entry name" value="PDEFORMYLASE"/>
</dbReference>
<protein>
    <submittedName>
        <fullName evidence="2">Peptide deformylase</fullName>
    </submittedName>
</protein>
<gene>
    <name evidence="2" type="ORF">B5E75_09735</name>
</gene>
<dbReference type="EMBL" id="NFLJ01000028">
    <property type="protein sequence ID" value="OUQ33576.1"/>
    <property type="molecule type" value="Genomic_DNA"/>
</dbReference>
<dbReference type="PIRSF" id="PIRSF004749">
    <property type="entry name" value="Pep_def"/>
    <property type="match status" value="1"/>
</dbReference>
<accession>A0A1Y4SUI5</accession>
<dbReference type="InterPro" id="IPR036821">
    <property type="entry name" value="Peptide_deformylase_sf"/>
</dbReference>
<sequence length="136" mass="15836">MIRNIMKDQFFLQQKSKDATPDDMNIVQDLLDTMNAYETCVGIAANMIGELKNIIVVKDKKDDLVLINPKIIKVSPKTYNCQEGCLCHEGLKETKRYEKIKVEYFDQHFHRKIKTFDQQTGQIIQHEIDHCHGVLI</sequence>
<dbReference type="Pfam" id="PF01327">
    <property type="entry name" value="Pep_deformylase"/>
    <property type="match status" value="1"/>
</dbReference>
<dbReference type="PANTHER" id="PTHR10458:SF22">
    <property type="entry name" value="PEPTIDE DEFORMYLASE"/>
    <property type="match status" value="1"/>
</dbReference>
<dbReference type="PANTHER" id="PTHR10458">
    <property type="entry name" value="PEPTIDE DEFORMYLASE"/>
    <property type="match status" value="1"/>
</dbReference>
<reference evidence="2 3" key="1">
    <citation type="journal article" date="2018" name="BMC Genomics">
        <title>Whole genome sequencing and function prediction of 133 gut anaerobes isolated from chicken caecum in pure cultures.</title>
        <authorList>
            <person name="Medvecky M."/>
            <person name="Cejkova D."/>
            <person name="Polansky O."/>
            <person name="Karasova D."/>
            <person name="Kubasova T."/>
            <person name="Cizek A."/>
            <person name="Rychlik I."/>
        </authorList>
    </citation>
    <scope>NUCLEOTIDE SEQUENCE [LARGE SCALE GENOMIC DNA]</scope>
    <source>
        <strain evidence="2 3">An13</strain>
    </source>
</reference>
<comment type="caution">
    <text evidence="2">The sequence shown here is derived from an EMBL/GenBank/DDBJ whole genome shotgun (WGS) entry which is preliminary data.</text>
</comment>
<dbReference type="AlphaFoldDB" id="A0A1Y4SUI5"/>
<dbReference type="CDD" id="cd00487">
    <property type="entry name" value="Pep_deformylase"/>
    <property type="match status" value="1"/>
</dbReference>
<evidence type="ECO:0000313" key="2">
    <source>
        <dbReference type="EMBL" id="OUQ33576.1"/>
    </source>
</evidence>
<proteinExistence type="inferred from homology"/>
<name>A0A1Y4SUI5_9FIRM</name>
<dbReference type="Proteomes" id="UP000195305">
    <property type="component" value="Unassembled WGS sequence"/>
</dbReference>
<evidence type="ECO:0000313" key="3">
    <source>
        <dbReference type="Proteomes" id="UP000195305"/>
    </source>
</evidence>
<dbReference type="SUPFAM" id="SSF56420">
    <property type="entry name" value="Peptide deformylase"/>
    <property type="match status" value="1"/>
</dbReference>